<protein>
    <submittedName>
        <fullName evidence="5">Uncharacterized protein</fullName>
    </submittedName>
</protein>
<name>A0ABQ9FTZ1_TEGGR</name>
<dbReference type="PANTHER" id="PTHR24171">
    <property type="entry name" value="ANKYRIN REPEAT DOMAIN-CONTAINING PROTEIN 39-RELATED"/>
    <property type="match status" value="1"/>
</dbReference>
<reference evidence="5 6" key="1">
    <citation type="submission" date="2022-12" db="EMBL/GenBank/DDBJ databases">
        <title>Chromosome-level genome of Tegillarca granosa.</title>
        <authorList>
            <person name="Kim J."/>
        </authorList>
    </citation>
    <scope>NUCLEOTIDE SEQUENCE [LARGE SCALE GENOMIC DNA]</scope>
    <source>
        <strain evidence="5">Teg-2019</strain>
        <tissue evidence="5">Adductor muscle</tissue>
    </source>
</reference>
<dbReference type="InterPro" id="IPR002110">
    <property type="entry name" value="Ankyrin_rpt"/>
</dbReference>
<dbReference type="SMART" id="SM00248">
    <property type="entry name" value="ANK"/>
    <property type="match status" value="4"/>
</dbReference>
<dbReference type="PROSITE" id="PS50088">
    <property type="entry name" value="ANK_REPEAT"/>
    <property type="match status" value="3"/>
</dbReference>
<comment type="caution">
    <text evidence="5">The sequence shown here is derived from an EMBL/GenBank/DDBJ whole genome shotgun (WGS) entry which is preliminary data.</text>
</comment>
<dbReference type="PRINTS" id="PR01415">
    <property type="entry name" value="ANKYRIN"/>
</dbReference>
<accession>A0ABQ9FTZ1</accession>
<keyword evidence="6" id="KW-1185">Reference proteome</keyword>
<evidence type="ECO:0000313" key="6">
    <source>
        <dbReference type="Proteomes" id="UP001217089"/>
    </source>
</evidence>
<sequence length="288" mass="31947">MSLGHQSLVLQIVELTNSTMTIKSNTTSTWSLITWSSPLSRRKRRKSSTDPPRATFPKNAGEINKTDSKGRSLLYYAARYDQADVAIQLLAAGCDPNLSDKDGNTPLHEATENGYIDVVRECDLNAKNKDGQTALMRAVINDDINIVKLLLKSGARINEVDHMNRNCLLLGLQQGSEKSCLHLLKNGSDINVVDKEGHSVLYYSVHSPRISTVVLAKRIVKGGYCCKKDKVWLEQVQSNDTHILQQDKKFLTSLLTKAGAGPRSHWKADPLRILKITFLSTLSICNTS</sequence>
<evidence type="ECO:0000256" key="3">
    <source>
        <dbReference type="PROSITE-ProRule" id="PRU00023"/>
    </source>
</evidence>
<proteinExistence type="predicted"/>
<dbReference type="SUPFAM" id="SSF48403">
    <property type="entry name" value="Ankyrin repeat"/>
    <property type="match status" value="1"/>
</dbReference>
<dbReference type="Gene3D" id="1.25.40.20">
    <property type="entry name" value="Ankyrin repeat-containing domain"/>
    <property type="match status" value="1"/>
</dbReference>
<evidence type="ECO:0000313" key="5">
    <source>
        <dbReference type="EMBL" id="KAJ8320724.1"/>
    </source>
</evidence>
<feature type="repeat" description="ANK" evidence="3">
    <location>
        <begin position="102"/>
        <end position="120"/>
    </location>
</feature>
<dbReference type="Pfam" id="PF12796">
    <property type="entry name" value="Ank_2"/>
    <property type="match status" value="2"/>
</dbReference>
<evidence type="ECO:0000256" key="2">
    <source>
        <dbReference type="ARBA" id="ARBA00023043"/>
    </source>
</evidence>
<feature type="repeat" description="ANK" evidence="3">
    <location>
        <begin position="69"/>
        <end position="101"/>
    </location>
</feature>
<feature type="repeat" description="ANK" evidence="3">
    <location>
        <begin position="130"/>
        <end position="162"/>
    </location>
</feature>
<gene>
    <name evidence="5" type="ORF">KUTeg_002311</name>
</gene>
<evidence type="ECO:0000256" key="1">
    <source>
        <dbReference type="ARBA" id="ARBA00022737"/>
    </source>
</evidence>
<keyword evidence="2 3" id="KW-0040">ANK repeat</keyword>
<dbReference type="InterPro" id="IPR036770">
    <property type="entry name" value="Ankyrin_rpt-contain_sf"/>
</dbReference>
<keyword evidence="1" id="KW-0677">Repeat</keyword>
<feature type="region of interest" description="Disordered" evidence="4">
    <location>
        <begin position="41"/>
        <end position="62"/>
    </location>
</feature>
<organism evidence="5 6">
    <name type="scientific">Tegillarca granosa</name>
    <name type="common">Malaysian cockle</name>
    <name type="synonym">Anadara granosa</name>
    <dbReference type="NCBI Taxonomy" id="220873"/>
    <lineage>
        <taxon>Eukaryota</taxon>
        <taxon>Metazoa</taxon>
        <taxon>Spiralia</taxon>
        <taxon>Lophotrochozoa</taxon>
        <taxon>Mollusca</taxon>
        <taxon>Bivalvia</taxon>
        <taxon>Autobranchia</taxon>
        <taxon>Pteriomorphia</taxon>
        <taxon>Arcoida</taxon>
        <taxon>Arcoidea</taxon>
        <taxon>Arcidae</taxon>
        <taxon>Tegillarca</taxon>
    </lineage>
</organism>
<dbReference type="EMBL" id="JARBDR010000141">
    <property type="protein sequence ID" value="KAJ8320724.1"/>
    <property type="molecule type" value="Genomic_DNA"/>
</dbReference>
<dbReference type="Proteomes" id="UP001217089">
    <property type="component" value="Unassembled WGS sequence"/>
</dbReference>
<dbReference type="PROSITE" id="PS50297">
    <property type="entry name" value="ANK_REP_REGION"/>
    <property type="match status" value="3"/>
</dbReference>
<evidence type="ECO:0000256" key="4">
    <source>
        <dbReference type="SAM" id="MobiDB-lite"/>
    </source>
</evidence>